<feature type="region of interest" description="Disordered" evidence="1">
    <location>
        <begin position="119"/>
        <end position="163"/>
    </location>
</feature>
<dbReference type="AlphaFoldDB" id="A0A165CLF7"/>
<organism evidence="2 3">
    <name type="scientific">Exidia glandulosa HHB12029</name>
    <dbReference type="NCBI Taxonomy" id="1314781"/>
    <lineage>
        <taxon>Eukaryota</taxon>
        <taxon>Fungi</taxon>
        <taxon>Dikarya</taxon>
        <taxon>Basidiomycota</taxon>
        <taxon>Agaricomycotina</taxon>
        <taxon>Agaricomycetes</taxon>
        <taxon>Auriculariales</taxon>
        <taxon>Exidiaceae</taxon>
        <taxon>Exidia</taxon>
    </lineage>
</organism>
<reference evidence="2 3" key="1">
    <citation type="journal article" date="2016" name="Mol. Biol. Evol.">
        <title>Comparative Genomics of Early-Diverging Mushroom-Forming Fungi Provides Insights into the Origins of Lignocellulose Decay Capabilities.</title>
        <authorList>
            <person name="Nagy L.G."/>
            <person name="Riley R."/>
            <person name="Tritt A."/>
            <person name="Adam C."/>
            <person name="Daum C."/>
            <person name="Floudas D."/>
            <person name="Sun H."/>
            <person name="Yadav J.S."/>
            <person name="Pangilinan J."/>
            <person name="Larsson K.H."/>
            <person name="Matsuura K."/>
            <person name="Barry K."/>
            <person name="Labutti K."/>
            <person name="Kuo R."/>
            <person name="Ohm R.A."/>
            <person name="Bhattacharya S.S."/>
            <person name="Shirouzu T."/>
            <person name="Yoshinaga Y."/>
            <person name="Martin F.M."/>
            <person name="Grigoriev I.V."/>
            <person name="Hibbett D.S."/>
        </authorList>
    </citation>
    <scope>NUCLEOTIDE SEQUENCE [LARGE SCALE GENOMIC DNA]</scope>
    <source>
        <strain evidence="2 3">HHB12029</strain>
    </source>
</reference>
<proteinExistence type="predicted"/>
<gene>
    <name evidence="2" type="ORF">EXIGLDRAFT_335966</name>
</gene>
<sequence length="163" mass="17693">MQRGWVGRLHEVSKNVSFSKIQVIQTVRTHLLLVLEVHTSASACGCTLVSLWNSCRVLESHAQTVGFDRQTRGHSRGALTGLAVAEGMKVAEFDGMREKTGRDAPEDRGRILQNGDFYETPLSCRSDTAQDERDGGSGRDVCESIEGEIGRNGGSGRGESSAR</sequence>
<name>A0A165CLF7_EXIGL</name>
<dbReference type="InParanoid" id="A0A165CLF7"/>
<dbReference type="EMBL" id="KV426308">
    <property type="protein sequence ID" value="KZV82685.1"/>
    <property type="molecule type" value="Genomic_DNA"/>
</dbReference>
<evidence type="ECO:0000256" key="1">
    <source>
        <dbReference type="SAM" id="MobiDB-lite"/>
    </source>
</evidence>
<dbReference type="Proteomes" id="UP000077266">
    <property type="component" value="Unassembled WGS sequence"/>
</dbReference>
<evidence type="ECO:0000313" key="3">
    <source>
        <dbReference type="Proteomes" id="UP000077266"/>
    </source>
</evidence>
<feature type="compositionally biased region" description="Basic and acidic residues" evidence="1">
    <location>
        <begin position="128"/>
        <end position="142"/>
    </location>
</feature>
<evidence type="ECO:0000313" key="2">
    <source>
        <dbReference type="EMBL" id="KZV82685.1"/>
    </source>
</evidence>
<protein>
    <submittedName>
        <fullName evidence="2">Uncharacterized protein</fullName>
    </submittedName>
</protein>
<accession>A0A165CLF7</accession>
<keyword evidence="3" id="KW-1185">Reference proteome</keyword>